<gene>
    <name evidence="3" type="ORF">LTR78_010694</name>
</gene>
<name>A0AAE0TM27_9PEZI</name>
<proteinExistence type="predicted"/>
<feature type="compositionally biased region" description="Gly residues" evidence="1">
    <location>
        <begin position="624"/>
        <end position="633"/>
    </location>
</feature>
<accession>A0AAE0TM27</accession>
<evidence type="ECO:0000256" key="1">
    <source>
        <dbReference type="SAM" id="MobiDB-lite"/>
    </source>
</evidence>
<feature type="region of interest" description="Disordered" evidence="1">
    <location>
        <begin position="387"/>
        <end position="562"/>
    </location>
</feature>
<dbReference type="InterPro" id="IPR011598">
    <property type="entry name" value="bHLH_dom"/>
</dbReference>
<dbReference type="AlphaFoldDB" id="A0AAE0TM27"/>
<reference evidence="3" key="1">
    <citation type="submission" date="2023-07" db="EMBL/GenBank/DDBJ databases">
        <title>Black Yeasts Isolated from many extreme environments.</title>
        <authorList>
            <person name="Coleine C."/>
            <person name="Stajich J.E."/>
            <person name="Selbmann L."/>
        </authorList>
    </citation>
    <scope>NUCLEOTIDE SEQUENCE</scope>
    <source>
        <strain evidence="3">CCFEE 5485</strain>
    </source>
</reference>
<feature type="region of interest" description="Disordered" evidence="1">
    <location>
        <begin position="1"/>
        <end position="67"/>
    </location>
</feature>
<feature type="domain" description="BHLH" evidence="2">
    <location>
        <begin position="549"/>
        <end position="602"/>
    </location>
</feature>
<evidence type="ECO:0000259" key="2">
    <source>
        <dbReference type="PROSITE" id="PS50888"/>
    </source>
</evidence>
<dbReference type="SUPFAM" id="SSF47459">
    <property type="entry name" value="HLH, helix-loop-helix DNA-binding domain"/>
    <property type="match status" value="1"/>
</dbReference>
<feature type="compositionally biased region" description="Polar residues" evidence="1">
    <location>
        <begin position="410"/>
        <end position="430"/>
    </location>
</feature>
<dbReference type="Pfam" id="PF00010">
    <property type="entry name" value="HLH"/>
    <property type="match status" value="1"/>
</dbReference>
<dbReference type="GO" id="GO:0046983">
    <property type="term" value="F:protein dimerization activity"/>
    <property type="evidence" value="ECO:0007669"/>
    <property type="project" value="InterPro"/>
</dbReference>
<dbReference type="Gene3D" id="4.10.280.10">
    <property type="entry name" value="Helix-loop-helix DNA-binding domain"/>
    <property type="match status" value="1"/>
</dbReference>
<dbReference type="PROSITE" id="PS50888">
    <property type="entry name" value="BHLH"/>
    <property type="match status" value="1"/>
</dbReference>
<evidence type="ECO:0000313" key="3">
    <source>
        <dbReference type="EMBL" id="KAK3669434.1"/>
    </source>
</evidence>
<keyword evidence="4" id="KW-1185">Reference proteome</keyword>
<feature type="region of interest" description="Disordered" evidence="1">
    <location>
        <begin position="615"/>
        <end position="651"/>
    </location>
</feature>
<dbReference type="Proteomes" id="UP001274830">
    <property type="component" value="Unassembled WGS sequence"/>
</dbReference>
<feature type="compositionally biased region" description="Low complexity" evidence="1">
    <location>
        <begin position="640"/>
        <end position="651"/>
    </location>
</feature>
<protein>
    <recommendedName>
        <fullName evidence="2">BHLH domain-containing protein</fullName>
    </recommendedName>
</protein>
<comment type="caution">
    <text evidence="3">The sequence shown here is derived from an EMBL/GenBank/DDBJ whole genome shotgun (WGS) entry which is preliminary data.</text>
</comment>
<evidence type="ECO:0000313" key="4">
    <source>
        <dbReference type="Proteomes" id="UP001274830"/>
    </source>
</evidence>
<organism evidence="3 4">
    <name type="scientific">Recurvomyces mirabilis</name>
    <dbReference type="NCBI Taxonomy" id="574656"/>
    <lineage>
        <taxon>Eukaryota</taxon>
        <taxon>Fungi</taxon>
        <taxon>Dikarya</taxon>
        <taxon>Ascomycota</taxon>
        <taxon>Pezizomycotina</taxon>
        <taxon>Dothideomycetes</taxon>
        <taxon>Dothideomycetidae</taxon>
        <taxon>Mycosphaerellales</taxon>
        <taxon>Teratosphaeriaceae</taxon>
        <taxon>Recurvomyces</taxon>
    </lineage>
</organism>
<feature type="compositionally biased region" description="Acidic residues" evidence="1">
    <location>
        <begin position="476"/>
        <end position="488"/>
    </location>
</feature>
<feature type="compositionally biased region" description="Basic and acidic residues" evidence="1">
    <location>
        <begin position="545"/>
        <end position="561"/>
    </location>
</feature>
<dbReference type="EMBL" id="JAUTXT010000085">
    <property type="protein sequence ID" value="KAK3669434.1"/>
    <property type="molecule type" value="Genomic_DNA"/>
</dbReference>
<feature type="compositionally biased region" description="Basic and acidic residues" evidence="1">
    <location>
        <begin position="31"/>
        <end position="44"/>
    </location>
</feature>
<dbReference type="InterPro" id="IPR036638">
    <property type="entry name" value="HLH_DNA-bd_sf"/>
</dbReference>
<sequence>MGEVMTQHYGGQKGFEDFGSANTNEGGYQTDRGRDKDSSPRDESSTDPFGYRVGAAENGLPLGPSASQGNILNGNDETHMANFFDHLQDPDESQSLMQMGNNHAGLEHFGGLPYGENYGSNNYTFDSSNGTIDPAVTLAGLPTSNVQTHLDTSHFAYSGPPPFSFDDLPEIFHSGVPGDVGTGAQLLANLANSTPTTGAQNTHPQGHGGAWGQLGNAHAFTGTHQQDSEGDVGLQNLASQAVMQLEPYTSNMHTPSPVQAQHMQHNMNGFNGMTHACAQSAHEEYSASGLMFGQQNTQSASPAVRPQPRMPPMVRFGSDQQFGQGRHYQAAEYEAVQQEKMRNLMQVPLADRAAANGHARSPSQHMSLHEQRTAHMNNMTGFHNPFAKGNRDANSTMAAPPRPGTAQWAAMTNGTTAAHSANVNGSLRNDAQSRKRRQSQIEREGEDEYVPEGQRTRGTIPTRGPKVPKAALYFASEDDDGDDDDDSDISMAIGKAAPERRKSLVNPRAADASSPNSAIDSHSPAGVESSVIKQRRPSGRSRANLTEEQKRQNHIQSEQKRRVVIKQGYQELEKLVPSLKNGKSGLSKSEQIKEIAAFIQATVKGNKRMKKILQQKDQNTQQSGGYGGYGNGGCDDDADAGANAGASASAGRSIGQEMYGGYSAYPPPQM</sequence>